<evidence type="ECO:0000313" key="1">
    <source>
        <dbReference type="EMBL" id="SHF40713.1"/>
    </source>
</evidence>
<dbReference type="EMBL" id="FQUT01000004">
    <property type="protein sequence ID" value="SHF40713.1"/>
    <property type="molecule type" value="Genomic_DNA"/>
</dbReference>
<organism evidence="1 2">
    <name type="scientific">Chryseobacterium arachidis</name>
    <dbReference type="NCBI Taxonomy" id="1416778"/>
    <lineage>
        <taxon>Bacteria</taxon>
        <taxon>Pseudomonadati</taxon>
        <taxon>Bacteroidota</taxon>
        <taxon>Flavobacteriia</taxon>
        <taxon>Flavobacteriales</taxon>
        <taxon>Weeksellaceae</taxon>
        <taxon>Chryseobacterium group</taxon>
        <taxon>Chryseobacterium</taxon>
    </lineage>
</organism>
<evidence type="ECO:0000313" key="2">
    <source>
        <dbReference type="Proteomes" id="UP000184518"/>
    </source>
</evidence>
<dbReference type="RefSeq" id="WP_072956169.1">
    <property type="nucleotide sequence ID" value="NZ_FQUT01000004.1"/>
</dbReference>
<sequence length="209" mass="24499">MDLHIRKLNSNKLFDFSKEEEKLIFEVFDELFKLYDISVVDIKGSLYDKFSSDIGNPFSLFVPKICYFVTDKHKRNSFNLFIVRKIEKTIKGGRLPAQLETLQIWGLKDLNEDFGYISINKKSFMDKLAGIFSSFNINFNDRDFKDFYVVGNDKFKTMAFLATKRKEIIKSFPDEDFKLEIKNNILSFGLPKELSVENALIVSKFLYEI</sequence>
<keyword evidence="2" id="KW-1185">Reference proteome</keyword>
<protein>
    <submittedName>
        <fullName evidence="1">Uncharacterized protein</fullName>
    </submittedName>
</protein>
<dbReference type="STRING" id="1416778.SAMN05443633_104135"/>
<gene>
    <name evidence="1" type="ORF">SAMN05443633_104135</name>
</gene>
<accession>A0A1M5BDS6</accession>
<proteinExistence type="predicted"/>
<name>A0A1M5BDS6_9FLAO</name>
<dbReference type="Proteomes" id="UP000184518">
    <property type="component" value="Unassembled WGS sequence"/>
</dbReference>
<dbReference type="AlphaFoldDB" id="A0A1M5BDS6"/>
<dbReference type="OrthoDB" id="1241894at2"/>
<reference evidence="2" key="1">
    <citation type="submission" date="2016-11" db="EMBL/GenBank/DDBJ databases">
        <authorList>
            <person name="Varghese N."/>
            <person name="Submissions S."/>
        </authorList>
    </citation>
    <scope>NUCLEOTIDE SEQUENCE [LARGE SCALE GENOMIC DNA]</scope>
    <source>
        <strain evidence="2">DSM 27619</strain>
    </source>
</reference>